<comment type="caution">
    <text evidence="1">The sequence shown here is derived from an EMBL/GenBank/DDBJ whole genome shotgun (WGS) entry which is preliminary data.</text>
</comment>
<gene>
    <name evidence="1" type="ORF">PMAYCL1PPCAC_21851</name>
</gene>
<evidence type="ECO:0000313" key="1">
    <source>
        <dbReference type="EMBL" id="GMR51656.1"/>
    </source>
</evidence>
<dbReference type="EMBL" id="BTRK01000005">
    <property type="protein sequence ID" value="GMR51656.1"/>
    <property type="molecule type" value="Genomic_DNA"/>
</dbReference>
<organism evidence="1 2">
    <name type="scientific">Pristionchus mayeri</name>
    <dbReference type="NCBI Taxonomy" id="1317129"/>
    <lineage>
        <taxon>Eukaryota</taxon>
        <taxon>Metazoa</taxon>
        <taxon>Ecdysozoa</taxon>
        <taxon>Nematoda</taxon>
        <taxon>Chromadorea</taxon>
        <taxon>Rhabditida</taxon>
        <taxon>Rhabditina</taxon>
        <taxon>Diplogasteromorpha</taxon>
        <taxon>Diplogasteroidea</taxon>
        <taxon>Neodiplogasteridae</taxon>
        <taxon>Pristionchus</taxon>
    </lineage>
</organism>
<keyword evidence="2" id="KW-1185">Reference proteome</keyword>
<reference evidence="2" key="1">
    <citation type="submission" date="2022-10" db="EMBL/GenBank/DDBJ databases">
        <title>Genome assembly of Pristionchus species.</title>
        <authorList>
            <person name="Yoshida K."/>
            <person name="Sommer R.J."/>
        </authorList>
    </citation>
    <scope>NUCLEOTIDE SEQUENCE [LARGE SCALE GENOMIC DNA]</scope>
    <source>
        <strain evidence="2">RS5460</strain>
    </source>
</reference>
<evidence type="ECO:0000313" key="2">
    <source>
        <dbReference type="Proteomes" id="UP001328107"/>
    </source>
</evidence>
<sequence length="73" mass="8542">ALYCSTNHRLFTQMEHRQACDAPPAYSAIIPNQPIQHQPQSELPPVYTRFFEIPLNKKATPCYLNSSTHQQWW</sequence>
<dbReference type="AlphaFoldDB" id="A0AAN5CVX5"/>
<proteinExistence type="predicted"/>
<protein>
    <submittedName>
        <fullName evidence="1">Uncharacterized protein</fullName>
    </submittedName>
</protein>
<feature type="non-terminal residue" evidence="1">
    <location>
        <position position="1"/>
    </location>
</feature>
<name>A0AAN5CVX5_9BILA</name>
<dbReference type="Proteomes" id="UP001328107">
    <property type="component" value="Unassembled WGS sequence"/>
</dbReference>
<accession>A0AAN5CVX5</accession>